<dbReference type="InterPro" id="IPR048290">
    <property type="entry name" value="ZP_chr"/>
</dbReference>
<evidence type="ECO:0000259" key="4">
    <source>
        <dbReference type="PROSITE" id="PS51034"/>
    </source>
</evidence>
<proteinExistence type="predicted"/>
<dbReference type="InterPro" id="IPR055356">
    <property type="entry name" value="ZP-N"/>
</dbReference>
<accession>A0ABN8SX06</accession>
<name>A0ABN8SX06_9CNID</name>
<dbReference type="PANTHER" id="PTHR14002">
    <property type="entry name" value="ENDOGLIN/TGF-BETA RECEPTOR TYPE III"/>
    <property type="match status" value="1"/>
</dbReference>
<keyword evidence="1" id="KW-0732">Signal</keyword>
<dbReference type="Proteomes" id="UP001159427">
    <property type="component" value="Unassembled WGS sequence"/>
</dbReference>
<dbReference type="EMBL" id="CALNXI010004378">
    <property type="protein sequence ID" value="CAH3195685.1"/>
    <property type="molecule type" value="Genomic_DNA"/>
</dbReference>
<dbReference type="Gene3D" id="2.60.40.3210">
    <property type="entry name" value="Zona pellucida, ZP-N domain"/>
    <property type="match status" value="1"/>
</dbReference>
<feature type="non-terminal residue" evidence="5">
    <location>
        <position position="1"/>
    </location>
</feature>
<dbReference type="PROSITE" id="PS51034">
    <property type="entry name" value="ZP_2"/>
    <property type="match status" value="1"/>
</dbReference>
<organism evidence="5 6">
    <name type="scientific">Porites evermanni</name>
    <dbReference type="NCBI Taxonomy" id="104178"/>
    <lineage>
        <taxon>Eukaryota</taxon>
        <taxon>Metazoa</taxon>
        <taxon>Cnidaria</taxon>
        <taxon>Anthozoa</taxon>
        <taxon>Hexacorallia</taxon>
        <taxon>Scleractinia</taxon>
        <taxon>Fungiina</taxon>
        <taxon>Poritidae</taxon>
        <taxon>Porites</taxon>
    </lineage>
</organism>
<gene>
    <name evidence="5" type="ORF">PEVE_00030773</name>
</gene>
<dbReference type="PRINTS" id="PR00023">
    <property type="entry name" value="ZPELLUCIDA"/>
</dbReference>
<keyword evidence="6" id="KW-1185">Reference proteome</keyword>
<keyword evidence="2" id="KW-1015">Disulfide bond</keyword>
<comment type="caution">
    <text evidence="5">The sequence shown here is derived from an EMBL/GenBank/DDBJ whole genome shotgun (WGS) entry which is preliminary data.</text>
</comment>
<dbReference type="InterPro" id="IPR042235">
    <property type="entry name" value="ZP-C_dom"/>
</dbReference>
<dbReference type="InterPro" id="IPR001507">
    <property type="entry name" value="ZP_dom"/>
</dbReference>
<evidence type="ECO:0000313" key="6">
    <source>
        <dbReference type="Proteomes" id="UP001159427"/>
    </source>
</evidence>
<sequence length="299" mass="33396">LAPGVNVQCKSENMTIIIPKSLLFGIDREHLRLLDTSCKAAENNTHFSLTTPLTGCNTTSRHTPTAIVYSNAVLDMPVAVKNVVTRVRKLEIQFSCFYSKHGVVSSVVWKASNRKLVFSNEGEGNLTLSLEMFHNKTFVSPYTKRDFPVAVILRNPLFFEVSVISDDKQLSIRADRCYATPTQDRMNPLKYEFIKQGCPSDATLQYYSAPLAGVQRFSLEAFKFIADHPFVFLHCHVILCNASDPGSICNKSCSAKGGRRRREVSPQENDAYTLGEGPIYLAREKEEEIQSSGLGMRGM</sequence>
<feature type="domain" description="ZP" evidence="4">
    <location>
        <begin position="8"/>
        <end position="256"/>
    </location>
</feature>
<feature type="non-terminal residue" evidence="5">
    <location>
        <position position="299"/>
    </location>
</feature>
<evidence type="ECO:0000256" key="3">
    <source>
        <dbReference type="ARBA" id="ARBA00023180"/>
    </source>
</evidence>
<dbReference type="InterPro" id="IPR055355">
    <property type="entry name" value="ZP-C"/>
</dbReference>
<keyword evidence="3" id="KW-0325">Glycoprotein</keyword>
<evidence type="ECO:0000256" key="2">
    <source>
        <dbReference type="ARBA" id="ARBA00023157"/>
    </source>
</evidence>
<dbReference type="Pfam" id="PF00100">
    <property type="entry name" value="Zona_pellucida"/>
    <property type="match status" value="1"/>
</dbReference>
<evidence type="ECO:0000256" key="1">
    <source>
        <dbReference type="ARBA" id="ARBA00022729"/>
    </source>
</evidence>
<dbReference type="PANTHER" id="PTHR14002:SF43">
    <property type="entry name" value="DELTA-LIKE PROTEIN"/>
    <property type="match status" value="1"/>
</dbReference>
<evidence type="ECO:0000313" key="5">
    <source>
        <dbReference type="EMBL" id="CAH3195685.1"/>
    </source>
</evidence>
<dbReference type="Gene3D" id="2.60.40.4100">
    <property type="entry name" value="Zona pellucida, ZP-C domain"/>
    <property type="match status" value="1"/>
</dbReference>
<reference evidence="5 6" key="1">
    <citation type="submission" date="2022-05" db="EMBL/GenBank/DDBJ databases">
        <authorList>
            <consortium name="Genoscope - CEA"/>
            <person name="William W."/>
        </authorList>
    </citation>
    <scope>NUCLEOTIDE SEQUENCE [LARGE SCALE GENOMIC DNA]</scope>
</reference>
<dbReference type="SMART" id="SM00241">
    <property type="entry name" value="ZP"/>
    <property type="match status" value="1"/>
</dbReference>
<protein>
    <recommendedName>
        <fullName evidence="4">ZP domain-containing protein</fullName>
    </recommendedName>
</protein>
<dbReference type="Pfam" id="PF23344">
    <property type="entry name" value="ZP-N"/>
    <property type="match status" value="1"/>
</dbReference>